<dbReference type="HOGENOM" id="CLU_1210890_0_0_1"/>
<dbReference type="Gene3D" id="2.40.128.20">
    <property type="match status" value="1"/>
</dbReference>
<proteinExistence type="predicted"/>
<keyword evidence="1" id="KW-0732">Signal</keyword>
<dbReference type="EMBL" id="CH916367">
    <property type="protein sequence ID" value="EDW00629.1"/>
    <property type="molecule type" value="Genomic_DNA"/>
</dbReference>
<accession>B4J4T3</accession>
<dbReference type="AlphaFoldDB" id="B4J4T3"/>
<dbReference type="InterPro" id="IPR012674">
    <property type="entry name" value="Calycin"/>
</dbReference>
<evidence type="ECO:0000313" key="2">
    <source>
        <dbReference type="EMBL" id="EDW00629.1"/>
    </source>
</evidence>
<protein>
    <submittedName>
        <fullName evidence="2">GH20982</fullName>
    </submittedName>
</protein>
<sequence>MDSKSLLVVLVVLVCSMHSVWSQTTATTSITEISTETTEISTETTEIPFTSCSEYNAVTVDLNTVKGVWYETGRANDVNMQCKEITVPEKDSAEKNLDIDISYVDSSDDKWESTSKTVTFPWNTDTQNGIFTWKREKDTLTYKLIKLQNPNYAFFCGYDDASTYEPFIIWSRNAILSTEQKDALQKEMDDLRPDTKLVWVEQSEEKCSSAMRTAGGSLVALALALVIYRRNI</sequence>
<evidence type="ECO:0000256" key="1">
    <source>
        <dbReference type="SAM" id="SignalP"/>
    </source>
</evidence>
<dbReference type="OrthoDB" id="7816615at2759"/>
<evidence type="ECO:0000313" key="3">
    <source>
        <dbReference type="Proteomes" id="UP000001070"/>
    </source>
</evidence>
<gene>
    <name evidence="2" type="primary">Dgri\GH20982</name>
    <name evidence="2" type="ORF">Dgri_GH20982</name>
</gene>
<dbReference type="InParanoid" id="B4J4T3"/>
<keyword evidence="3" id="KW-1185">Reference proteome</keyword>
<feature type="signal peptide" evidence="1">
    <location>
        <begin position="1"/>
        <end position="22"/>
    </location>
</feature>
<dbReference type="eggNOG" id="ENOG502T86S">
    <property type="taxonomic scope" value="Eukaryota"/>
</dbReference>
<reference evidence="2 3" key="1">
    <citation type="journal article" date="2007" name="Nature">
        <title>Evolution of genes and genomes on the Drosophila phylogeny.</title>
        <authorList>
            <consortium name="Drosophila 12 Genomes Consortium"/>
            <person name="Clark A.G."/>
            <person name="Eisen M.B."/>
            <person name="Smith D.R."/>
            <person name="Bergman C.M."/>
            <person name="Oliver B."/>
            <person name="Markow T.A."/>
            <person name="Kaufman T.C."/>
            <person name="Kellis M."/>
            <person name="Gelbart W."/>
            <person name="Iyer V.N."/>
            <person name="Pollard D.A."/>
            <person name="Sackton T.B."/>
            <person name="Larracuente A.M."/>
            <person name="Singh N.D."/>
            <person name="Abad J.P."/>
            <person name="Abt D.N."/>
            <person name="Adryan B."/>
            <person name="Aguade M."/>
            <person name="Akashi H."/>
            <person name="Anderson W.W."/>
            <person name="Aquadro C.F."/>
            <person name="Ardell D.H."/>
            <person name="Arguello R."/>
            <person name="Artieri C.G."/>
            <person name="Barbash D.A."/>
            <person name="Barker D."/>
            <person name="Barsanti P."/>
            <person name="Batterham P."/>
            <person name="Batzoglou S."/>
            <person name="Begun D."/>
            <person name="Bhutkar A."/>
            <person name="Blanco E."/>
            <person name="Bosak S.A."/>
            <person name="Bradley R.K."/>
            <person name="Brand A.D."/>
            <person name="Brent M.R."/>
            <person name="Brooks A.N."/>
            <person name="Brown R.H."/>
            <person name="Butlin R.K."/>
            <person name="Caggese C."/>
            <person name="Calvi B.R."/>
            <person name="Bernardo de Carvalho A."/>
            <person name="Caspi A."/>
            <person name="Castrezana S."/>
            <person name="Celniker S.E."/>
            <person name="Chang J.L."/>
            <person name="Chapple C."/>
            <person name="Chatterji S."/>
            <person name="Chinwalla A."/>
            <person name="Civetta A."/>
            <person name="Clifton S.W."/>
            <person name="Comeron J.M."/>
            <person name="Costello J.C."/>
            <person name="Coyne J.A."/>
            <person name="Daub J."/>
            <person name="David R.G."/>
            <person name="Delcher A.L."/>
            <person name="Delehaunty K."/>
            <person name="Do C.B."/>
            <person name="Ebling H."/>
            <person name="Edwards K."/>
            <person name="Eickbush T."/>
            <person name="Evans J.D."/>
            <person name="Filipski A."/>
            <person name="Findeiss S."/>
            <person name="Freyhult E."/>
            <person name="Fulton L."/>
            <person name="Fulton R."/>
            <person name="Garcia A.C."/>
            <person name="Gardiner A."/>
            <person name="Garfield D.A."/>
            <person name="Garvin B.E."/>
            <person name="Gibson G."/>
            <person name="Gilbert D."/>
            <person name="Gnerre S."/>
            <person name="Godfrey J."/>
            <person name="Good R."/>
            <person name="Gotea V."/>
            <person name="Gravely B."/>
            <person name="Greenberg A.J."/>
            <person name="Griffiths-Jones S."/>
            <person name="Gross S."/>
            <person name="Guigo R."/>
            <person name="Gustafson E.A."/>
            <person name="Haerty W."/>
            <person name="Hahn M.W."/>
            <person name="Halligan D.L."/>
            <person name="Halpern A.L."/>
            <person name="Halter G.M."/>
            <person name="Han M.V."/>
            <person name="Heger A."/>
            <person name="Hillier L."/>
            <person name="Hinrichs A.S."/>
            <person name="Holmes I."/>
            <person name="Hoskins R.A."/>
            <person name="Hubisz M.J."/>
            <person name="Hultmark D."/>
            <person name="Huntley M.A."/>
            <person name="Jaffe D.B."/>
            <person name="Jagadeeshan S."/>
            <person name="Jeck W.R."/>
            <person name="Johnson J."/>
            <person name="Jones C.D."/>
            <person name="Jordan W.C."/>
            <person name="Karpen G.H."/>
            <person name="Kataoka E."/>
            <person name="Keightley P.D."/>
            <person name="Kheradpour P."/>
            <person name="Kirkness E.F."/>
            <person name="Koerich L.B."/>
            <person name="Kristiansen K."/>
            <person name="Kudrna D."/>
            <person name="Kulathinal R.J."/>
            <person name="Kumar S."/>
            <person name="Kwok R."/>
            <person name="Lander E."/>
            <person name="Langley C.H."/>
            <person name="Lapoint R."/>
            <person name="Lazzaro B.P."/>
            <person name="Lee S.J."/>
            <person name="Levesque L."/>
            <person name="Li R."/>
            <person name="Lin C.F."/>
            <person name="Lin M.F."/>
            <person name="Lindblad-Toh K."/>
            <person name="Llopart A."/>
            <person name="Long M."/>
            <person name="Low L."/>
            <person name="Lozovsky E."/>
            <person name="Lu J."/>
            <person name="Luo M."/>
            <person name="Machado C.A."/>
            <person name="Makalowski W."/>
            <person name="Marzo M."/>
            <person name="Matsuda M."/>
            <person name="Matzkin L."/>
            <person name="McAllister B."/>
            <person name="McBride C.S."/>
            <person name="McKernan B."/>
            <person name="McKernan K."/>
            <person name="Mendez-Lago M."/>
            <person name="Minx P."/>
            <person name="Mollenhauer M.U."/>
            <person name="Montooth K."/>
            <person name="Mount S.M."/>
            <person name="Mu X."/>
            <person name="Myers E."/>
            <person name="Negre B."/>
            <person name="Newfeld S."/>
            <person name="Nielsen R."/>
            <person name="Noor M.A."/>
            <person name="O'Grady P."/>
            <person name="Pachter L."/>
            <person name="Papaceit M."/>
            <person name="Parisi M.J."/>
            <person name="Parisi M."/>
            <person name="Parts L."/>
            <person name="Pedersen J.S."/>
            <person name="Pesole G."/>
            <person name="Phillippy A.M."/>
            <person name="Ponting C.P."/>
            <person name="Pop M."/>
            <person name="Porcelli D."/>
            <person name="Powell J.R."/>
            <person name="Prohaska S."/>
            <person name="Pruitt K."/>
            <person name="Puig M."/>
            <person name="Quesneville H."/>
            <person name="Ram K.R."/>
            <person name="Rand D."/>
            <person name="Rasmussen M.D."/>
            <person name="Reed L.K."/>
            <person name="Reenan R."/>
            <person name="Reily A."/>
            <person name="Remington K.A."/>
            <person name="Rieger T.T."/>
            <person name="Ritchie M.G."/>
            <person name="Robin C."/>
            <person name="Rogers Y.H."/>
            <person name="Rohde C."/>
            <person name="Rozas J."/>
            <person name="Rubenfield M.J."/>
            <person name="Ruiz A."/>
            <person name="Russo S."/>
            <person name="Salzberg S.L."/>
            <person name="Sanchez-Gracia A."/>
            <person name="Saranga D.J."/>
            <person name="Sato H."/>
            <person name="Schaeffer S.W."/>
            <person name="Schatz M.C."/>
            <person name="Schlenke T."/>
            <person name="Schwartz R."/>
            <person name="Segarra C."/>
            <person name="Singh R.S."/>
            <person name="Sirot L."/>
            <person name="Sirota M."/>
            <person name="Sisneros N.B."/>
            <person name="Smith C.D."/>
            <person name="Smith T.F."/>
            <person name="Spieth J."/>
            <person name="Stage D.E."/>
            <person name="Stark A."/>
            <person name="Stephan W."/>
            <person name="Strausberg R.L."/>
            <person name="Strempel S."/>
            <person name="Sturgill D."/>
            <person name="Sutton G."/>
            <person name="Sutton G.G."/>
            <person name="Tao W."/>
            <person name="Teichmann S."/>
            <person name="Tobari Y.N."/>
            <person name="Tomimura Y."/>
            <person name="Tsolas J.M."/>
            <person name="Valente V.L."/>
            <person name="Venter E."/>
            <person name="Venter J.C."/>
            <person name="Vicario S."/>
            <person name="Vieira F.G."/>
            <person name="Vilella A.J."/>
            <person name="Villasante A."/>
            <person name="Walenz B."/>
            <person name="Wang J."/>
            <person name="Wasserman M."/>
            <person name="Watts T."/>
            <person name="Wilson D."/>
            <person name="Wilson R.K."/>
            <person name="Wing R.A."/>
            <person name="Wolfner M.F."/>
            <person name="Wong A."/>
            <person name="Wong G.K."/>
            <person name="Wu C.I."/>
            <person name="Wu G."/>
            <person name="Yamamoto D."/>
            <person name="Yang H.P."/>
            <person name="Yang S.P."/>
            <person name="Yorke J.A."/>
            <person name="Yoshida K."/>
            <person name="Zdobnov E."/>
            <person name="Zhang P."/>
            <person name="Zhang Y."/>
            <person name="Zimin A.V."/>
            <person name="Baldwin J."/>
            <person name="Abdouelleil A."/>
            <person name="Abdulkadir J."/>
            <person name="Abebe A."/>
            <person name="Abera B."/>
            <person name="Abreu J."/>
            <person name="Acer S.C."/>
            <person name="Aftuck L."/>
            <person name="Alexander A."/>
            <person name="An P."/>
            <person name="Anderson E."/>
            <person name="Anderson S."/>
            <person name="Arachi H."/>
            <person name="Azer M."/>
            <person name="Bachantsang P."/>
            <person name="Barry A."/>
            <person name="Bayul T."/>
            <person name="Berlin A."/>
            <person name="Bessette D."/>
            <person name="Bloom T."/>
            <person name="Blye J."/>
            <person name="Boguslavskiy L."/>
            <person name="Bonnet C."/>
            <person name="Boukhgalter B."/>
            <person name="Bourzgui I."/>
            <person name="Brown A."/>
            <person name="Cahill P."/>
            <person name="Channer S."/>
            <person name="Cheshatsang Y."/>
            <person name="Chuda L."/>
            <person name="Citroen M."/>
            <person name="Collymore A."/>
            <person name="Cooke P."/>
            <person name="Costello M."/>
            <person name="D'Aco K."/>
            <person name="Daza R."/>
            <person name="De Haan G."/>
            <person name="DeGray S."/>
            <person name="DeMaso C."/>
            <person name="Dhargay N."/>
            <person name="Dooley K."/>
            <person name="Dooley E."/>
            <person name="Doricent M."/>
            <person name="Dorje P."/>
            <person name="Dorjee K."/>
            <person name="Dupes A."/>
            <person name="Elong R."/>
            <person name="Falk J."/>
            <person name="Farina A."/>
            <person name="Faro S."/>
            <person name="Ferguson D."/>
            <person name="Fisher S."/>
            <person name="Foley C.D."/>
            <person name="Franke A."/>
            <person name="Friedrich D."/>
            <person name="Gadbois L."/>
            <person name="Gearin G."/>
            <person name="Gearin C.R."/>
            <person name="Giannoukos G."/>
            <person name="Goode T."/>
            <person name="Graham J."/>
            <person name="Grandbois E."/>
            <person name="Grewal S."/>
            <person name="Gyaltsen K."/>
            <person name="Hafez N."/>
            <person name="Hagos B."/>
            <person name="Hall J."/>
            <person name="Henson C."/>
            <person name="Hollinger A."/>
            <person name="Honan T."/>
            <person name="Huard M.D."/>
            <person name="Hughes L."/>
            <person name="Hurhula B."/>
            <person name="Husby M.E."/>
            <person name="Kamat A."/>
            <person name="Kanga B."/>
            <person name="Kashin S."/>
            <person name="Khazanovich D."/>
            <person name="Kisner P."/>
            <person name="Lance K."/>
            <person name="Lara M."/>
            <person name="Lee W."/>
            <person name="Lennon N."/>
            <person name="Letendre F."/>
            <person name="LeVine R."/>
            <person name="Lipovsky A."/>
            <person name="Liu X."/>
            <person name="Liu J."/>
            <person name="Liu S."/>
            <person name="Lokyitsang T."/>
            <person name="Lokyitsang Y."/>
            <person name="Lubonja R."/>
            <person name="Lui A."/>
            <person name="MacDonald P."/>
            <person name="Magnisalis V."/>
            <person name="Maru K."/>
            <person name="Matthews C."/>
            <person name="McCusker W."/>
            <person name="McDonough S."/>
            <person name="Mehta T."/>
            <person name="Meldrim J."/>
            <person name="Meneus L."/>
            <person name="Mihai O."/>
            <person name="Mihalev A."/>
            <person name="Mihova T."/>
            <person name="Mittelman R."/>
            <person name="Mlenga V."/>
            <person name="Montmayeur A."/>
            <person name="Mulrain L."/>
            <person name="Navidi A."/>
            <person name="Naylor J."/>
            <person name="Negash T."/>
            <person name="Nguyen T."/>
            <person name="Nguyen N."/>
            <person name="Nicol R."/>
            <person name="Norbu C."/>
            <person name="Norbu N."/>
            <person name="Novod N."/>
            <person name="O'Neill B."/>
            <person name="Osman S."/>
            <person name="Markiewicz E."/>
            <person name="Oyono O.L."/>
            <person name="Patti C."/>
            <person name="Phunkhang P."/>
            <person name="Pierre F."/>
            <person name="Priest M."/>
            <person name="Raghuraman S."/>
            <person name="Rege F."/>
            <person name="Reyes R."/>
            <person name="Rise C."/>
            <person name="Rogov P."/>
            <person name="Ross K."/>
            <person name="Ryan E."/>
            <person name="Settipalli S."/>
            <person name="Shea T."/>
            <person name="Sherpa N."/>
            <person name="Shi L."/>
            <person name="Shih D."/>
            <person name="Sparrow T."/>
            <person name="Spaulding J."/>
            <person name="Stalker J."/>
            <person name="Stange-Thomann N."/>
            <person name="Stavropoulos S."/>
            <person name="Stone C."/>
            <person name="Strader C."/>
            <person name="Tesfaye S."/>
            <person name="Thomson T."/>
            <person name="Thoulutsang Y."/>
            <person name="Thoulutsang D."/>
            <person name="Topham K."/>
            <person name="Topping I."/>
            <person name="Tsamla T."/>
            <person name="Vassiliev H."/>
            <person name="Vo A."/>
            <person name="Wangchuk T."/>
            <person name="Wangdi T."/>
            <person name="Weiand M."/>
            <person name="Wilkinson J."/>
            <person name="Wilson A."/>
            <person name="Yadav S."/>
            <person name="Young G."/>
            <person name="Yu Q."/>
            <person name="Zembek L."/>
            <person name="Zhong D."/>
            <person name="Zimmer A."/>
            <person name="Zwirko Z."/>
            <person name="Jaffe D.B."/>
            <person name="Alvarez P."/>
            <person name="Brockman W."/>
            <person name="Butler J."/>
            <person name="Chin C."/>
            <person name="Gnerre S."/>
            <person name="Grabherr M."/>
            <person name="Kleber M."/>
            <person name="Mauceli E."/>
            <person name="MacCallum I."/>
        </authorList>
    </citation>
    <scope>NUCLEOTIDE SEQUENCE [LARGE SCALE GENOMIC DNA]</scope>
    <source>
        <strain evidence="3">Tucson 15287-2541.00</strain>
    </source>
</reference>
<organism evidence="3">
    <name type="scientific">Drosophila grimshawi</name>
    <name type="common">Hawaiian fruit fly</name>
    <name type="synonym">Idiomyia grimshawi</name>
    <dbReference type="NCBI Taxonomy" id="7222"/>
    <lineage>
        <taxon>Eukaryota</taxon>
        <taxon>Metazoa</taxon>
        <taxon>Ecdysozoa</taxon>
        <taxon>Arthropoda</taxon>
        <taxon>Hexapoda</taxon>
        <taxon>Insecta</taxon>
        <taxon>Pterygota</taxon>
        <taxon>Neoptera</taxon>
        <taxon>Endopterygota</taxon>
        <taxon>Diptera</taxon>
        <taxon>Brachycera</taxon>
        <taxon>Muscomorpha</taxon>
        <taxon>Ephydroidea</taxon>
        <taxon>Drosophilidae</taxon>
        <taxon>Drosophila</taxon>
        <taxon>Hawaiian Drosophila</taxon>
    </lineage>
</organism>
<dbReference type="PhylomeDB" id="B4J4T3"/>
<name>B4J4T3_DROGR</name>
<dbReference type="Proteomes" id="UP000001070">
    <property type="component" value="Unassembled WGS sequence"/>
</dbReference>
<feature type="chain" id="PRO_5002811641" evidence="1">
    <location>
        <begin position="23"/>
        <end position="232"/>
    </location>
</feature>
<dbReference type="SUPFAM" id="SSF50814">
    <property type="entry name" value="Lipocalins"/>
    <property type="match status" value="1"/>
</dbReference>
<dbReference type="KEGG" id="dgr:6560334"/>